<accession>A0ABD2PCF6</accession>
<evidence type="ECO:0000256" key="1">
    <source>
        <dbReference type="ARBA" id="ARBA00003195"/>
    </source>
</evidence>
<dbReference type="InterPro" id="IPR016680">
    <property type="entry name" value="NDUFA8"/>
</dbReference>
<gene>
    <name evidence="11" type="ORF">HHI36_002888</name>
</gene>
<sequence length="175" mass="19896">MSILEDAYLPTDEELTTQEVNLSGPVLKAAAFHYGNACLAENNEFMLCRTETNDPRACIKEGKAVTNCALNFFRQVKKSCSAEFMQYYNCIDKSSTDQAYSPCRKTQAVFDKCMKDNLNIERAPFDYFARVQVHKTNRPRPLEEPIPHYPNTPVALPEDAPKPPAKYGSRYLGLW</sequence>
<evidence type="ECO:0000256" key="3">
    <source>
        <dbReference type="ARBA" id="ARBA00022448"/>
    </source>
</evidence>
<proteinExistence type="inferred from homology"/>
<keyword evidence="3 9" id="KW-0813">Transport</keyword>
<comment type="function">
    <text evidence="1 9">Accessory subunit of the mitochondrial membrane respiratory chain NADH dehydrogenase (Complex I), that is believed not to be involved in catalysis. Complex I functions in the transfer of electrons from NADH to the respiratory chain. The immediate electron acceptor for the enzyme is believed to be ubiquinone.</text>
</comment>
<dbReference type="PIRSF" id="PIRSF017016">
    <property type="entry name" value="NDUA8"/>
    <property type="match status" value="1"/>
</dbReference>
<dbReference type="AlphaFoldDB" id="A0ABD2PCF6"/>
<evidence type="ECO:0000256" key="9">
    <source>
        <dbReference type="PIRNR" id="PIRNR017016"/>
    </source>
</evidence>
<comment type="subcellular location">
    <subcellularLocation>
        <location evidence="9">Mitochondrion inner membrane</location>
    </subcellularLocation>
</comment>
<keyword evidence="9" id="KW-0999">Mitochondrion inner membrane</keyword>
<dbReference type="PROSITE" id="PS51808">
    <property type="entry name" value="CHCH"/>
    <property type="match status" value="1"/>
</dbReference>
<evidence type="ECO:0000256" key="8">
    <source>
        <dbReference type="ARBA" id="ARBA00023157"/>
    </source>
</evidence>
<protein>
    <recommendedName>
        <fullName evidence="9">NADH dehydrogenase [ubiquinone] 1 alpha subcomplex subunit 8</fullName>
    </recommendedName>
</protein>
<reference evidence="11 12" key="1">
    <citation type="journal article" date="2021" name="BMC Biol.">
        <title>Horizontally acquired antibacterial genes associated with adaptive radiation of ladybird beetles.</title>
        <authorList>
            <person name="Li H.S."/>
            <person name="Tang X.F."/>
            <person name="Huang Y.H."/>
            <person name="Xu Z.Y."/>
            <person name="Chen M.L."/>
            <person name="Du X.Y."/>
            <person name="Qiu B.Y."/>
            <person name="Chen P.T."/>
            <person name="Zhang W."/>
            <person name="Slipinski A."/>
            <person name="Escalona H.E."/>
            <person name="Waterhouse R.M."/>
            <person name="Zwick A."/>
            <person name="Pang H."/>
        </authorList>
    </citation>
    <scope>NUCLEOTIDE SEQUENCE [LARGE SCALE GENOMIC DNA]</scope>
    <source>
        <strain evidence="11">SYSU2018</strain>
    </source>
</reference>
<evidence type="ECO:0000313" key="11">
    <source>
        <dbReference type="EMBL" id="KAL3288443.1"/>
    </source>
</evidence>
<dbReference type="PANTHER" id="PTHR13344:SF0">
    <property type="entry name" value="NADH DEHYDROGENASE [UBIQUINONE] 1 ALPHA SUBCOMPLEX SUBUNIT 8"/>
    <property type="match status" value="1"/>
</dbReference>
<organism evidence="11 12">
    <name type="scientific">Cryptolaemus montrouzieri</name>
    <dbReference type="NCBI Taxonomy" id="559131"/>
    <lineage>
        <taxon>Eukaryota</taxon>
        <taxon>Metazoa</taxon>
        <taxon>Ecdysozoa</taxon>
        <taxon>Arthropoda</taxon>
        <taxon>Hexapoda</taxon>
        <taxon>Insecta</taxon>
        <taxon>Pterygota</taxon>
        <taxon>Neoptera</taxon>
        <taxon>Endopterygota</taxon>
        <taxon>Coleoptera</taxon>
        <taxon>Polyphaga</taxon>
        <taxon>Cucujiformia</taxon>
        <taxon>Coccinelloidea</taxon>
        <taxon>Coccinellidae</taxon>
        <taxon>Scymninae</taxon>
        <taxon>Scymnini</taxon>
        <taxon>Cryptolaemus</taxon>
    </lineage>
</organism>
<evidence type="ECO:0000256" key="4">
    <source>
        <dbReference type="ARBA" id="ARBA00022660"/>
    </source>
</evidence>
<evidence type="ECO:0000256" key="10">
    <source>
        <dbReference type="SAM" id="MobiDB-lite"/>
    </source>
</evidence>
<dbReference type="Proteomes" id="UP001516400">
    <property type="component" value="Unassembled WGS sequence"/>
</dbReference>
<feature type="region of interest" description="Disordered" evidence="10">
    <location>
        <begin position="139"/>
        <end position="162"/>
    </location>
</feature>
<evidence type="ECO:0000256" key="5">
    <source>
        <dbReference type="ARBA" id="ARBA00022737"/>
    </source>
</evidence>
<keyword evidence="9" id="KW-0472">Membrane</keyword>
<evidence type="ECO:0000256" key="7">
    <source>
        <dbReference type="ARBA" id="ARBA00023128"/>
    </source>
</evidence>
<keyword evidence="12" id="KW-1185">Reference proteome</keyword>
<keyword evidence="4 9" id="KW-0679">Respiratory chain</keyword>
<dbReference type="PANTHER" id="PTHR13344">
    <property type="entry name" value="NADH-UBIQUINONE OXIDOREDUCTASE"/>
    <property type="match status" value="1"/>
</dbReference>
<evidence type="ECO:0000256" key="2">
    <source>
        <dbReference type="ARBA" id="ARBA00010705"/>
    </source>
</evidence>
<name>A0ABD2PCF6_9CUCU</name>
<keyword evidence="7 9" id="KW-0496">Mitochondrion</keyword>
<comment type="caution">
    <text evidence="11">The sequence shown here is derived from an EMBL/GenBank/DDBJ whole genome shotgun (WGS) entry which is preliminary data.</text>
</comment>
<dbReference type="GO" id="GO:0005743">
    <property type="term" value="C:mitochondrial inner membrane"/>
    <property type="evidence" value="ECO:0007669"/>
    <property type="project" value="UniProtKB-SubCell"/>
</dbReference>
<keyword evidence="5" id="KW-0677">Repeat</keyword>
<evidence type="ECO:0000313" key="12">
    <source>
        <dbReference type="Proteomes" id="UP001516400"/>
    </source>
</evidence>
<keyword evidence="6 9" id="KW-0249">Electron transport</keyword>
<comment type="similarity">
    <text evidence="2 9">Belongs to the complex I NDUFA8 subunit family.</text>
</comment>
<keyword evidence="8" id="KW-1015">Disulfide bond</keyword>
<dbReference type="EMBL" id="JABFTP020000185">
    <property type="protein sequence ID" value="KAL3288443.1"/>
    <property type="molecule type" value="Genomic_DNA"/>
</dbReference>
<evidence type="ECO:0000256" key="6">
    <source>
        <dbReference type="ARBA" id="ARBA00022982"/>
    </source>
</evidence>